<evidence type="ECO:0000256" key="1">
    <source>
        <dbReference type="SAM" id="SignalP"/>
    </source>
</evidence>
<protein>
    <submittedName>
        <fullName evidence="2">Lipid A deacylase LpxR family protein</fullName>
    </submittedName>
</protein>
<feature type="chain" id="PRO_5047263350" evidence="1">
    <location>
        <begin position="20"/>
        <end position="401"/>
    </location>
</feature>
<accession>A0ABV6Z338</accession>
<sequence length="401" mass="47164">MRKLWLILVILLANEPVTAQLFEDDLQDYQSELTAFWENDAFIINPDDRYYTNGARISYRLLSEDVYVFWKGKYRPIKFRDPETFMSMNSEPTNKFEILSVSPTEMYIQEKKAKAPKDPLYRFNYGFTVGQNMYTPSKIEWLPRQVNLYDRPYAGWLYFSFYKEKINSKNRYSKYECMIGNLGPSSFAEEAQKWVHRDLTDSQEPRGWELQIDREIVFLLNYERSFLYVPFQKEQKNKTSDSSQAACNCFDLQPGIQFNLGNIFTNAELNCTFRLGKVKNLFRGHGLQDAIPSVANGIFYVTKPYKKHQKWYSLSEFFLFCRLEGKFVIYNATIQGGMFNQTSPHTEEIRHGVIGGDIGAALYLHKVSLVYSHAFRSTEVLSREWNATQHNWGQFQLIFRL</sequence>
<organism evidence="2 3">
    <name type="scientific">candidate division CSSED10-310 bacterium</name>
    <dbReference type="NCBI Taxonomy" id="2855610"/>
    <lineage>
        <taxon>Bacteria</taxon>
        <taxon>Bacteria division CSSED10-310</taxon>
    </lineage>
</organism>
<proteinExistence type="predicted"/>
<gene>
    <name evidence="2" type="ORF">ACFL27_21810</name>
</gene>
<feature type="signal peptide" evidence="1">
    <location>
        <begin position="1"/>
        <end position="19"/>
    </location>
</feature>
<keyword evidence="3" id="KW-1185">Reference proteome</keyword>
<dbReference type="EMBL" id="JBHPBY010000376">
    <property type="protein sequence ID" value="MFC1852843.1"/>
    <property type="molecule type" value="Genomic_DNA"/>
</dbReference>
<comment type="caution">
    <text evidence="2">The sequence shown here is derived from an EMBL/GenBank/DDBJ whole genome shotgun (WGS) entry which is preliminary data.</text>
</comment>
<dbReference type="Gene3D" id="2.40.128.140">
    <property type="entry name" value="Outer membrane protein"/>
    <property type="match status" value="1"/>
</dbReference>
<reference evidence="2 3" key="1">
    <citation type="submission" date="2024-09" db="EMBL/GenBank/DDBJ databases">
        <title>Laminarin stimulates single cell rates of sulfate reduction while oxygen inhibits transcriptomic activity in coastal marine sediment.</title>
        <authorList>
            <person name="Lindsay M."/>
            <person name="Orcutt B."/>
            <person name="Emerson D."/>
            <person name="Stepanauskas R."/>
            <person name="D'Angelo T."/>
        </authorList>
    </citation>
    <scope>NUCLEOTIDE SEQUENCE [LARGE SCALE GENOMIC DNA]</scope>
    <source>
        <strain evidence="2">SAG AM-311-K15</strain>
    </source>
</reference>
<evidence type="ECO:0000313" key="2">
    <source>
        <dbReference type="EMBL" id="MFC1852843.1"/>
    </source>
</evidence>
<dbReference type="InterPro" id="IPR018707">
    <property type="entry name" value="LpxR"/>
</dbReference>
<dbReference type="Proteomes" id="UP001594351">
    <property type="component" value="Unassembled WGS sequence"/>
</dbReference>
<dbReference type="InterPro" id="IPR037107">
    <property type="entry name" value="Put_OMP_sf"/>
</dbReference>
<keyword evidence="1" id="KW-0732">Signal</keyword>
<dbReference type="Pfam" id="PF09982">
    <property type="entry name" value="LpxR"/>
    <property type="match status" value="1"/>
</dbReference>
<name>A0ABV6Z338_UNCC1</name>
<evidence type="ECO:0000313" key="3">
    <source>
        <dbReference type="Proteomes" id="UP001594351"/>
    </source>
</evidence>